<dbReference type="OrthoDB" id="9778250at2"/>
<dbReference type="PROSITE" id="PS50850">
    <property type="entry name" value="MFS"/>
    <property type="match status" value="1"/>
</dbReference>
<dbReference type="Proteomes" id="UP000236754">
    <property type="component" value="Unassembled WGS sequence"/>
</dbReference>
<evidence type="ECO:0000259" key="8">
    <source>
        <dbReference type="PROSITE" id="PS50850"/>
    </source>
</evidence>
<evidence type="ECO:0000256" key="6">
    <source>
        <dbReference type="SAM" id="MobiDB-lite"/>
    </source>
</evidence>
<evidence type="ECO:0000256" key="4">
    <source>
        <dbReference type="ARBA" id="ARBA00022989"/>
    </source>
</evidence>
<keyword evidence="3 7" id="KW-0812">Transmembrane</keyword>
<comment type="subcellular location">
    <subcellularLocation>
        <location evidence="1">Cell membrane</location>
        <topology evidence="1">Multi-pass membrane protein</topology>
    </subcellularLocation>
</comment>
<feature type="transmembrane region" description="Helical" evidence="7">
    <location>
        <begin position="338"/>
        <end position="358"/>
    </location>
</feature>
<accession>A0A1H6DGJ7</accession>
<dbReference type="CDD" id="cd06173">
    <property type="entry name" value="MFS_MefA_like"/>
    <property type="match status" value="1"/>
</dbReference>
<feature type="compositionally biased region" description="Basic and acidic residues" evidence="6">
    <location>
        <begin position="441"/>
        <end position="450"/>
    </location>
</feature>
<feature type="transmembrane region" description="Helical" evidence="7">
    <location>
        <begin position="21"/>
        <end position="48"/>
    </location>
</feature>
<dbReference type="RefSeq" id="WP_103888906.1">
    <property type="nucleotide sequence ID" value="NZ_FNVU01000015.1"/>
</dbReference>
<dbReference type="SUPFAM" id="SSF103473">
    <property type="entry name" value="MFS general substrate transporter"/>
    <property type="match status" value="1"/>
</dbReference>
<dbReference type="GO" id="GO:0022857">
    <property type="term" value="F:transmembrane transporter activity"/>
    <property type="evidence" value="ECO:0007669"/>
    <property type="project" value="InterPro"/>
</dbReference>
<sequence length="450" mass="45212">MASSTLSHAPATGRALGRSYWYLWWAALVSGAGDGVRVGALPLVAAALSRRPEAVAAVWFAGGLPFVLVGPFTGVLTDRWRNRTRIMSACDLAAALAAALFAVLMAGGAADIALLIGLNFVLGSVQTLRDNAALTLLPDLVPPDRLDSANSGVQSAQLVTIDLLGPPAGALLVVLPAGLPFLLDSASFGAAALLVSAITATALAGSVGPSPAPSAAPRTSELPSQDPPRGGITGELMDGLGWLWQNRPLRTLCLLAGLSGMGVTAVVSIAVLYALQVLHVGHDLYALLLALIASAGVAGALLAPALSRRLGRGGALRLAFALGPPAFLVAAATSSAPVAALALTGVGASVGVTNVVTVSARQSLVPAGLRGRVNASYRMVAVGMTSLGAAAGGVLAQLWGLRAPFVAGSALFAVGLLIALRTDVDRSAEPGTAPRGSTVRDSPDYHHDSG</sequence>
<feature type="transmembrane region" description="Helical" evidence="7">
    <location>
        <begin position="315"/>
        <end position="332"/>
    </location>
</feature>
<dbReference type="PANTHER" id="PTHR23513">
    <property type="entry name" value="INTEGRAL MEMBRANE EFFLUX PROTEIN-RELATED"/>
    <property type="match status" value="1"/>
</dbReference>
<dbReference type="AlphaFoldDB" id="A0A1H6DGJ7"/>
<proteinExistence type="predicted"/>
<evidence type="ECO:0000256" key="1">
    <source>
        <dbReference type="ARBA" id="ARBA00004651"/>
    </source>
</evidence>
<dbReference type="InterPro" id="IPR011701">
    <property type="entry name" value="MFS"/>
</dbReference>
<feature type="transmembrane region" description="Helical" evidence="7">
    <location>
        <begin position="252"/>
        <end position="278"/>
    </location>
</feature>
<feature type="region of interest" description="Disordered" evidence="6">
    <location>
        <begin position="209"/>
        <end position="230"/>
    </location>
</feature>
<keyword evidence="2" id="KW-1003">Cell membrane</keyword>
<evidence type="ECO:0000256" key="7">
    <source>
        <dbReference type="SAM" id="Phobius"/>
    </source>
</evidence>
<feature type="transmembrane region" description="Helical" evidence="7">
    <location>
        <begin position="188"/>
        <end position="208"/>
    </location>
</feature>
<dbReference type="PANTHER" id="PTHR23513:SF6">
    <property type="entry name" value="MAJOR FACILITATOR SUPERFAMILY ASSOCIATED DOMAIN-CONTAINING PROTEIN"/>
    <property type="match status" value="1"/>
</dbReference>
<feature type="transmembrane region" description="Helical" evidence="7">
    <location>
        <begin position="284"/>
        <end position="303"/>
    </location>
</feature>
<feature type="domain" description="Major facilitator superfamily (MFS) profile" evidence="8">
    <location>
        <begin position="248"/>
        <end position="450"/>
    </location>
</feature>
<organism evidence="9 10">
    <name type="scientific">Actinacidiphila yanglinensis</name>
    <dbReference type="NCBI Taxonomy" id="310779"/>
    <lineage>
        <taxon>Bacteria</taxon>
        <taxon>Bacillati</taxon>
        <taxon>Actinomycetota</taxon>
        <taxon>Actinomycetes</taxon>
        <taxon>Kitasatosporales</taxon>
        <taxon>Streptomycetaceae</taxon>
        <taxon>Actinacidiphila</taxon>
    </lineage>
</organism>
<evidence type="ECO:0000313" key="10">
    <source>
        <dbReference type="Proteomes" id="UP000236754"/>
    </source>
</evidence>
<dbReference type="InterPro" id="IPR036259">
    <property type="entry name" value="MFS_trans_sf"/>
</dbReference>
<keyword evidence="5 7" id="KW-0472">Membrane</keyword>
<evidence type="ECO:0000313" key="9">
    <source>
        <dbReference type="EMBL" id="SEG84359.1"/>
    </source>
</evidence>
<dbReference type="InterPro" id="IPR020846">
    <property type="entry name" value="MFS_dom"/>
</dbReference>
<dbReference type="Pfam" id="PF07690">
    <property type="entry name" value="MFS_1"/>
    <property type="match status" value="1"/>
</dbReference>
<name>A0A1H6DGJ7_9ACTN</name>
<evidence type="ECO:0000256" key="3">
    <source>
        <dbReference type="ARBA" id="ARBA00022692"/>
    </source>
</evidence>
<feature type="transmembrane region" description="Helical" evidence="7">
    <location>
        <begin position="89"/>
        <end position="122"/>
    </location>
</feature>
<feature type="region of interest" description="Disordered" evidence="6">
    <location>
        <begin position="427"/>
        <end position="450"/>
    </location>
</feature>
<keyword evidence="4 7" id="KW-1133">Transmembrane helix</keyword>
<keyword evidence="10" id="KW-1185">Reference proteome</keyword>
<dbReference type="EMBL" id="FNVU01000015">
    <property type="protein sequence ID" value="SEG84359.1"/>
    <property type="molecule type" value="Genomic_DNA"/>
</dbReference>
<protein>
    <submittedName>
        <fullName evidence="9">MFS-type transporter involved in bile tolerance, Atg22 family</fullName>
    </submittedName>
</protein>
<dbReference type="GO" id="GO:0005886">
    <property type="term" value="C:plasma membrane"/>
    <property type="evidence" value="ECO:0007669"/>
    <property type="project" value="UniProtKB-SubCell"/>
</dbReference>
<evidence type="ECO:0000256" key="2">
    <source>
        <dbReference type="ARBA" id="ARBA00022475"/>
    </source>
</evidence>
<feature type="transmembrane region" description="Helical" evidence="7">
    <location>
        <begin position="379"/>
        <end position="399"/>
    </location>
</feature>
<gene>
    <name evidence="9" type="ORF">SAMN05216223_11560</name>
</gene>
<evidence type="ECO:0000256" key="5">
    <source>
        <dbReference type="ARBA" id="ARBA00023136"/>
    </source>
</evidence>
<reference evidence="9 10" key="1">
    <citation type="submission" date="2016-10" db="EMBL/GenBank/DDBJ databases">
        <authorList>
            <person name="de Groot N.N."/>
        </authorList>
    </citation>
    <scope>NUCLEOTIDE SEQUENCE [LARGE SCALE GENOMIC DNA]</scope>
    <source>
        <strain evidence="9 10">CGMCC 4.2023</strain>
    </source>
</reference>
<dbReference type="Gene3D" id="1.20.1250.20">
    <property type="entry name" value="MFS general substrate transporter like domains"/>
    <property type="match status" value="1"/>
</dbReference>
<feature type="transmembrane region" description="Helical" evidence="7">
    <location>
        <begin position="54"/>
        <end position="77"/>
    </location>
</feature>